<keyword evidence="3" id="KW-1185">Reference proteome</keyword>
<dbReference type="PANTHER" id="PTHR47495:SF1">
    <property type="entry name" value="BLL3820 PROTEIN"/>
    <property type="match status" value="1"/>
</dbReference>
<sequence>MTKLLSRRTFLLTGAALGGTALVAALGGLGYLATVDVDGLGGFVDGDDAVMNAFVTLHDDGRVVVKVPRTEMGQGIHTGLAMLVAEEMDIPFDERISVEHPVELLPVYAHWAQMLGVRPEEPQGPVTWIGRRLISSIPLITTGASASTLNLWHPMRVAGAAARHMLLAAGAARLGVPVAELTTSDAAVHHAASGRSIPYADLARQAAVLAPPDRPALKPRSEWRIIGRSQRRVDIPAKVKGEPVFGIDVVLPDMLHASIRHAPVFGTRVVRIANEAEVRAEPDVLDVAIIEDRSVAVVARSWWQAETAAARLDVEWSASEADAVSSDALDARLADALEGGEPYIHVEDGDVGAALAVDGARVVQATYVAPLVAHACMESMNATVVLRPGGRAEAWVPSQSISLTRWAVFRGMGWAGVDPAEVVSHITMNGGAFGRRTETEVVAEAAFLAARHPGRPVKLLWPREEDIGRAMYRSHARAGLTAVLGADGLPAAWDALVAAQSLMQSIGSRTLPITPSPDGDRLTAEGLEKPYYALPARRVRSVHVPSHVPIGLWRSNGFSFNTFFAESFVDECAAAAETDPVDYRRALLARSPRHLAVIERVAALSGWGAPMAAGRSRGIAMEHCFESIVAVVAEVIVTGDGEVRVPRVFCAVDVGTVVNPDAVVAQMEGGILFGLTTALISRVTLSDGRIEQSNFHDFTMPRLANAPEVVVEIVPSELPPGGAGEPGVAPIAAAVGNAIFAATGTRPRSLPLALAETTGAGRLRTVLAAEAG</sequence>
<evidence type="ECO:0000313" key="2">
    <source>
        <dbReference type="EMBL" id="RAH96110.1"/>
    </source>
</evidence>
<accession>A0A8B2NCS2</accession>
<reference evidence="2 3" key="1">
    <citation type="submission" date="2018-05" db="EMBL/GenBank/DDBJ databases">
        <title>Acuticoccus sediminis sp. nov., isolated from deep-sea sediment of Indian Ocean.</title>
        <authorList>
            <person name="Liu X."/>
            <person name="Lai Q."/>
            <person name="Du Y."/>
            <person name="Sun F."/>
            <person name="Zhang X."/>
            <person name="Wang S."/>
            <person name="Shao Z."/>
        </authorList>
    </citation>
    <scope>NUCLEOTIDE SEQUENCE [LARGE SCALE GENOMIC DNA]</scope>
    <source>
        <strain evidence="2 3">PTG4-2</strain>
    </source>
</reference>
<feature type="domain" description="Aldehyde oxidase/xanthine dehydrogenase a/b hammerhead" evidence="1">
    <location>
        <begin position="240"/>
        <end position="320"/>
    </location>
</feature>
<dbReference type="EMBL" id="QHHQ01000016">
    <property type="protein sequence ID" value="RAH96110.1"/>
    <property type="molecule type" value="Genomic_DNA"/>
</dbReference>
<name>A0A8B2NCS2_9HYPH</name>
<dbReference type="Gene3D" id="3.30.365.10">
    <property type="entry name" value="Aldehyde oxidase/xanthine dehydrogenase, molybdopterin binding domain"/>
    <property type="match status" value="4"/>
</dbReference>
<dbReference type="PANTHER" id="PTHR47495">
    <property type="entry name" value="ALDEHYDE DEHYDROGENASE"/>
    <property type="match status" value="1"/>
</dbReference>
<evidence type="ECO:0000259" key="1">
    <source>
        <dbReference type="SMART" id="SM01008"/>
    </source>
</evidence>
<dbReference type="Pfam" id="PF20256">
    <property type="entry name" value="MoCoBD_2"/>
    <property type="match status" value="2"/>
</dbReference>
<gene>
    <name evidence="2" type="ORF">DLJ53_33330</name>
</gene>
<dbReference type="InterPro" id="IPR052516">
    <property type="entry name" value="N-heterocyclic_Hydroxylase"/>
</dbReference>
<dbReference type="Proteomes" id="UP000249590">
    <property type="component" value="Unassembled WGS sequence"/>
</dbReference>
<dbReference type="GO" id="GO:0016491">
    <property type="term" value="F:oxidoreductase activity"/>
    <property type="evidence" value="ECO:0007669"/>
    <property type="project" value="InterPro"/>
</dbReference>
<dbReference type="InterPro" id="IPR046867">
    <property type="entry name" value="AldOxase/xan_DH_MoCoBD2"/>
</dbReference>
<dbReference type="AlphaFoldDB" id="A0A8B2NCS2"/>
<dbReference type="Pfam" id="PF02738">
    <property type="entry name" value="MoCoBD_1"/>
    <property type="match status" value="1"/>
</dbReference>
<protein>
    <submittedName>
        <fullName evidence="2">Xanthine dehydrogenase family protein molybdopterin-binding subunit</fullName>
    </submittedName>
</protein>
<dbReference type="InterPro" id="IPR008274">
    <property type="entry name" value="AldOxase/xan_DH_MoCoBD1"/>
</dbReference>
<dbReference type="PROSITE" id="PS51318">
    <property type="entry name" value="TAT"/>
    <property type="match status" value="1"/>
</dbReference>
<evidence type="ECO:0000313" key="3">
    <source>
        <dbReference type="Proteomes" id="UP000249590"/>
    </source>
</evidence>
<dbReference type="InterPro" id="IPR000674">
    <property type="entry name" value="Ald_Oxase/Xan_DH_a/b"/>
</dbReference>
<dbReference type="InterPro" id="IPR012368">
    <property type="entry name" value="OxRdtase_Mopterin-bd_su_IorB"/>
</dbReference>
<proteinExistence type="predicted"/>
<comment type="caution">
    <text evidence="2">The sequence shown here is derived from an EMBL/GenBank/DDBJ whole genome shotgun (WGS) entry which is preliminary data.</text>
</comment>
<dbReference type="InterPro" id="IPR037165">
    <property type="entry name" value="AldOxase/xan_DH_Mopterin-bd_sf"/>
</dbReference>
<dbReference type="SUPFAM" id="SSF56003">
    <property type="entry name" value="Molybdenum cofactor-binding domain"/>
    <property type="match status" value="2"/>
</dbReference>
<dbReference type="InterPro" id="IPR006311">
    <property type="entry name" value="TAT_signal"/>
</dbReference>
<organism evidence="2 3">
    <name type="scientific">Acuticoccus sediminis</name>
    <dbReference type="NCBI Taxonomy" id="2184697"/>
    <lineage>
        <taxon>Bacteria</taxon>
        <taxon>Pseudomonadati</taxon>
        <taxon>Pseudomonadota</taxon>
        <taxon>Alphaproteobacteria</taxon>
        <taxon>Hyphomicrobiales</taxon>
        <taxon>Amorphaceae</taxon>
        <taxon>Acuticoccus</taxon>
    </lineage>
</organism>
<dbReference type="RefSeq" id="WP_111352641.1">
    <property type="nucleotide sequence ID" value="NZ_QHHQ01000016.1"/>
</dbReference>
<dbReference type="OrthoDB" id="9767994at2"/>
<dbReference type="SMART" id="SM01008">
    <property type="entry name" value="Ald_Xan_dh_C"/>
    <property type="match status" value="1"/>
</dbReference>
<dbReference type="Gene3D" id="3.90.1170.50">
    <property type="entry name" value="Aldehyde oxidase/xanthine dehydrogenase, a/b hammerhead"/>
    <property type="match status" value="1"/>
</dbReference>
<dbReference type="PIRSF" id="PIRSF036389">
    <property type="entry name" value="IOR_B"/>
    <property type="match status" value="1"/>
</dbReference>